<evidence type="ECO:0000259" key="3">
    <source>
        <dbReference type="Pfam" id="PF13938"/>
    </source>
</evidence>
<gene>
    <name evidence="4" type="ORF">GF339_16880</name>
</gene>
<protein>
    <recommendedName>
        <fullName evidence="6">Heavy-metal chelation domain-containing protein</fullName>
    </recommendedName>
</protein>
<dbReference type="Pfam" id="PF04016">
    <property type="entry name" value="DUF364"/>
    <property type="match status" value="1"/>
</dbReference>
<feature type="domain" description="DUF4213" evidence="3">
    <location>
        <begin position="56"/>
        <end position="133"/>
    </location>
</feature>
<evidence type="ECO:0000313" key="4">
    <source>
        <dbReference type="EMBL" id="MBD3326263.1"/>
    </source>
</evidence>
<evidence type="ECO:0008006" key="6">
    <source>
        <dbReference type="Google" id="ProtNLM"/>
    </source>
</evidence>
<dbReference type="Gene3D" id="3.30.390.100">
    <property type="match status" value="1"/>
</dbReference>
<reference evidence="4" key="1">
    <citation type="submission" date="2019-11" db="EMBL/GenBank/DDBJ databases">
        <title>Microbial mats filling the niche in hypersaline microbial mats.</title>
        <authorList>
            <person name="Wong H.L."/>
            <person name="Macleod F.I."/>
            <person name="White R.A. III"/>
            <person name="Burns B.P."/>
        </authorList>
    </citation>
    <scope>NUCLEOTIDE SEQUENCE</scope>
    <source>
        <strain evidence="4">Rbin_158</strain>
    </source>
</reference>
<dbReference type="AlphaFoldDB" id="A0A9D5Q7B2"/>
<comment type="caution">
    <text evidence="4">The sequence shown here is derived from an EMBL/GenBank/DDBJ whole genome shotgun (WGS) entry which is preliminary data.</text>
</comment>
<dbReference type="InterPro" id="IPR007161">
    <property type="entry name" value="DUF364"/>
</dbReference>
<organism evidence="4 5">
    <name type="scientific">candidate division KSB3 bacterium</name>
    <dbReference type="NCBI Taxonomy" id="2044937"/>
    <lineage>
        <taxon>Bacteria</taxon>
        <taxon>candidate division KSB3</taxon>
    </lineage>
</organism>
<proteinExistence type="predicted"/>
<dbReference type="SUPFAM" id="SSF159713">
    <property type="entry name" value="Dhaf3308-like"/>
    <property type="match status" value="1"/>
</dbReference>
<feature type="compositionally biased region" description="Low complexity" evidence="1">
    <location>
        <begin position="1"/>
        <end position="26"/>
    </location>
</feature>
<dbReference type="Pfam" id="PF13938">
    <property type="entry name" value="DUF4213"/>
    <property type="match status" value="1"/>
</dbReference>
<evidence type="ECO:0000313" key="5">
    <source>
        <dbReference type="Proteomes" id="UP000649604"/>
    </source>
</evidence>
<sequence length="298" mass="31967">MSLPNSSWPAPSSSSTKPASGSVSASQNDGQHNRMMMKKTTTTSEALIEATLATNPQEHLTDVRIGLGYTAIQLSSGHCGLACLLRHKLDQDTCSLLDHAGTLTGMKASHAVPLLRTPNVVTASVGLATINALAAKHLPPPPSDDPPLSDLLHLTPDDRIAMIGHIEPIIQHIKPRVTHLWVFDEAKTHMPGIIPLHRQPELLPQCTVAILSATSILNHTIDALFAMTTQAREICLMGPSTPLIPAVFQPRGVTLLAGRQITNASKLLQVVSEAGGTRRFKKITKKVNIVLTPEPKKT</sequence>
<dbReference type="EMBL" id="WJJP01000552">
    <property type="protein sequence ID" value="MBD3326263.1"/>
    <property type="molecule type" value="Genomic_DNA"/>
</dbReference>
<evidence type="ECO:0000259" key="2">
    <source>
        <dbReference type="Pfam" id="PF04016"/>
    </source>
</evidence>
<feature type="domain" description="Putative heavy-metal chelation" evidence="2">
    <location>
        <begin position="149"/>
        <end position="288"/>
    </location>
</feature>
<name>A0A9D5Q7B2_9BACT</name>
<accession>A0A9D5Q7B2</accession>
<dbReference type="Proteomes" id="UP000649604">
    <property type="component" value="Unassembled WGS sequence"/>
</dbReference>
<dbReference type="InterPro" id="IPR025251">
    <property type="entry name" value="DUF4213"/>
</dbReference>
<evidence type="ECO:0000256" key="1">
    <source>
        <dbReference type="SAM" id="MobiDB-lite"/>
    </source>
</evidence>
<feature type="region of interest" description="Disordered" evidence="1">
    <location>
        <begin position="1"/>
        <end position="35"/>
    </location>
</feature>
<dbReference type="Gene3D" id="3.40.50.11590">
    <property type="match status" value="1"/>
</dbReference>